<dbReference type="EMBL" id="CASHSV030000002">
    <property type="protein sequence ID" value="CAJ2634170.1"/>
    <property type="molecule type" value="Genomic_DNA"/>
</dbReference>
<dbReference type="Proteomes" id="UP001177021">
    <property type="component" value="Unassembled WGS sequence"/>
</dbReference>
<gene>
    <name evidence="1" type="ORF">MILVUS5_LOCUS5142</name>
</gene>
<keyword evidence="2" id="KW-1185">Reference proteome</keyword>
<proteinExistence type="predicted"/>
<name>A0ACB0IQB5_TRIPR</name>
<sequence length="175" mass="20137">MSTLLSEARKKVAKDPSKPPLWLAGNSYPLLRLRWEEEDYKAKCQKNKNNRNTDEANRACVHSGGSKSAATLRLEFIQRFGRPPTFLEMNEMMHKYADSGEWTGTRAEDVSRLTQIFVEEYNANQQRLPPHRRDNDEIRRNKISLAFVKNVGGMNRGRKFAAGLHLLCMKVTQVD</sequence>
<organism evidence="1 2">
    <name type="scientific">Trifolium pratense</name>
    <name type="common">Red clover</name>
    <dbReference type="NCBI Taxonomy" id="57577"/>
    <lineage>
        <taxon>Eukaryota</taxon>
        <taxon>Viridiplantae</taxon>
        <taxon>Streptophyta</taxon>
        <taxon>Embryophyta</taxon>
        <taxon>Tracheophyta</taxon>
        <taxon>Spermatophyta</taxon>
        <taxon>Magnoliopsida</taxon>
        <taxon>eudicotyledons</taxon>
        <taxon>Gunneridae</taxon>
        <taxon>Pentapetalae</taxon>
        <taxon>rosids</taxon>
        <taxon>fabids</taxon>
        <taxon>Fabales</taxon>
        <taxon>Fabaceae</taxon>
        <taxon>Papilionoideae</taxon>
        <taxon>50 kb inversion clade</taxon>
        <taxon>NPAAA clade</taxon>
        <taxon>Hologalegina</taxon>
        <taxon>IRL clade</taxon>
        <taxon>Trifolieae</taxon>
        <taxon>Trifolium</taxon>
    </lineage>
</organism>
<evidence type="ECO:0000313" key="1">
    <source>
        <dbReference type="EMBL" id="CAJ2634170.1"/>
    </source>
</evidence>
<protein>
    <submittedName>
        <fullName evidence="1">Uncharacterized protein</fullName>
    </submittedName>
</protein>
<evidence type="ECO:0000313" key="2">
    <source>
        <dbReference type="Proteomes" id="UP001177021"/>
    </source>
</evidence>
<comment type="caution">
    <text evidence="1">The sequence shown here is derived from an EMBL/GenBank/DDBJ whole genome shotgun (WGS) entry which is preliminary data.</text>
</comment>
<accession>A0ACB0IQB5</accession>
<reference evidence="1" key="1">
    <citation type="submission" date="2023-10" db="EMBL/GenBank/DDBJ databases">
        <authorList>
            <person name="Rodriguez Cubillos JULIANA M."/>
            <person name="De Vega J."/>
        </authorList>
    </citation>
    <scope>NUCLEOTIDE SEQUENCE</scope>
</reference>